<gene>
    <name evidence="1" type="ORF">M670_04011</name>
</gene>
<reference evidence="1 2" key="1">
    <citation type="submission" date="2014-04" db="EMBL/GenBank/DDBJ databases">
        <title>Draft genome sequence of Bacillus azotoformans MEV2011, a (co-) denitrifying strain unable to grow in the presence of oxygen.</title>
        <authorList>
            <person name="Nielsen M."/>
            <person name="Schreiber L."/>
            <person name="Finster K."/>
            <person name="Schramm A."/>
        </authorList>
    </citation>
    <scope>NUCLEOTIDE SEQUENCE [LARGE SCALE GENOMIC DNA]</scope>
    <source>
        <strain evidence="1 2">MEV2011</strain>
    </source>
</reference>
<protein>
    <recommendedName>
        <fullName evidence="3">ATPase component of ABC transporters with duplicated ATPase domain</fullName>
    </recommendedName>
</protein>
<dbReference type="InterPro" id="IPR051309">
    <property type="entry name" value="ABCF_ATPase"/>
</dbReference>
<comment type="caution">
    <text evidence="1">The sequence shown here is derived from an EMBL/GenBank/DDBJ whole genome shotgun (WGS) entry which is preliminary data.</text>
</comment>
<evidence type="ECO:0000313" key="1">
    <source>
        <dbReference type="EMBL" id="KEF36760.1"/>
    </source>
</evidence>
<dbReference type="AlphaFoldDB" id="A0A072NU47"/>
<dbReference type="Proteomes" id="UP000027936">
    <property type="component" value="Unassembled WGS sequence"/>
</dbReference>
<dbReference type="EMBL" id="JJRY01000022">
    <property type="protein sequence ID" value="KEF36760.1"/>
    <property type="molecule type" value="Genomic_DNA"/>
</dbReference>
<organism evidence="1 2">
    <name type="scientific">Schinkia azotoformans MEV2011</name>
    <dbReference type="NCBI Taxonomy" id="1348973"/>
    <lineage>
        <taxon>Bacteria</taxon>
        <taxon>Bacillati</taxon>
        <taxon>Bacillota</taxon>
        <taxon>Bacilli</taxon>
        <taxon>Bacillales</taxon>
        <taxon>Bacillaceae</taxon>
        <taxon>Calidifontibacillus/Schinkia group</taxon>
        <taxon>Schinkia</taxon>
    </lineage>
</organism>
<dbReference type="Gene3D" id="3.40.50.300">
    <property type="entry name" value="P-loop containing nucleotide triphosphate hydrolases"/>
    <property type="match status" value="1"/>
</dbReference>
<dbReference type="PANTHER" id="PTHR42855:SF2">
    <property type="entry name" value="DRUG RESISTANCE ABC TRANSPORTER,ATP-BINDING PROTEIN"/>
    <property type="match status" value="1"/>
</dbReference>
<dbReference type="InterPro" id="IPR027417">
    <property type="entry name" value="P-loop_NTPase"/>
</dbReference>
<proteinExistence type="predicted"/>
<evidence type="ECO:0008006" key="3">
    <source>
        <dbReference type="Google" id="ProtNLM"/>
    </source>
</evidence>
<name>A0A072NU47_SCHAZ</name>
<evidence type="ECO:0000313" key="2">
    <source>
        <dbReference type="Proteomes" id="UP000027936"/>
    </source>
</evidence>
<dbReference type="PANTHER" id="PTHR42855">
    <property type="entry name" value="ABC TRANSPORTER ATP-BINDING SUBUNIT"/>
    <property type="match status" value="1"/>
</dbReference>
<accession>A0A072NU47</accession>
<sequence length="65" mass="7536">MFLGEYNVLLLDEPTNFLDIQAIEALEKFILGYEGTIIFVSHDKKFVANVADIHYEITDQMLTRK</sequence>
<dbReference type="PATRIC" id="fig|1348973.3.peg.3893"/>
<dbReference type="SUPFAM" id="SSF52540">
    <property type="entry name" value="P-loop containing nucleoside triphosphate hydrolases"/>
    <property type="match status" value="1"/>
</dbReference>